<evidence type="ECO:0000313" key="11">
    <source>
        <dbReference type="Proteomes" id="UP000480178"/>
    </source>
</evidence>
<evidence type="ECO:0000256" key="5">
    <source>
        <dbReference type="ARBA" id="ARBA00023136"/>
    </source>
</evidence>
<dbReference type="InterPro" id="IPR047699">
    <property type="entry name" value="Permease_put_prefix"/>
</dbReference>
<feature type="domain" description="MacB-like periplasmic core" evidence="9">
    <location>
        <begin position="105"/>
        <end position="324"/>
    </location>
</feature>
<evidence type="ECO:0000256" key="1">
    <source>
        <dbReference type="ARBA" id="ARBA00004651"/>
    </source>
</evidence>
<feature type="transmembrane region" description="Helical" evidence="7">
    <location>
        <begin position="371"/>
        <end position="390"/>
    </location>
</feature>
<evidence type="ECO:0000313" key="10">
    <source>
        <dbReference type="EMBL" id="QHT66453.1"/>
    </source>
</evidence>
<dbReference type="InterPro" id="IPR050250">
    <property type="entry name" value="Macrolide_Exporter_MacB"/>
</dbReference>
<evidence type="ECO:0000256" key="2">
    <source>
        <dbReference type="ARBA" id="ARBA00022475"/>
    </source>
</evidence>
<keyword evidence="4 7" id="KW-1133">Transmembrane helix</keyword>
<accession>A0A6C0GFB4</accession>
<feature type="domain" description="ABC3 transporter permease C-terminal" evidence="8">
    <location>
        <begin position="374"/>
        <end position="487"/>
    </location>
</feature>
<dbReference type="AlphaFoldDB" id="A0A6C0GFB4"/>
<dbReference type="KEGG" id="rhoz:GXP67_07190"/>
<feature type="transmembrane region" description="Helical" evidence="7">
    <location>
        <begin position="506"/>
        <end position="530"/>
    </location>
</feature>
<keyword evidence="5 7" id="KW-0472">Membrane</keyword>
<dbReference type="GO" id="GO:0005886">
    <property type="term" value="C:plasma membrane"/>
    <property type="evidence" value="ECO:0007669"/>
    <property type="project" value="UniProtKB-SubCell"/>
</dbReference>
<dbReference type="Proteomes" id="UP000480178">
    <property type="component" value="Chromosome"/>
</dbReference>
<keyword evidence="2" id="KW-1003">Cell membrane</keyword>
<evidence type="ECO:0000259" key="9">
    <source>
        <dbReference type="Pfam" id="PF12704"/>
    </source>
</evidence>
<gene>
    <name evidence="10" type="ORF">GXP67_07190</name>
</gene>
<evidence type="ECO:0000256" key="7">
    <source>
        <dbReference type="SAM" id="Phobius"/>
    </source>
</evidence>
<dbReference type="EMBL" id="CP048222">
    <property type="protein sequence ID" value="QHT66453.1"/>
    <property type="molecule type" value="Genomic_DNA"/>
</dbReference>
<name>A0A6C0GFB4_9BACT</name>
<evidence type="ECO:0000256" key="4">
    <source>
        <dbReference type="ARBA" id="ARBA00022989"/>
    </source>
</evidence>
<dbReference type="RefSeq" id="WP_162442507.1">
    <property type="nucleotide sequence ID" value="NZ_CP048222.1"/>
</dbReference>
<feature type="transmembrane region" description="Helical" evidence="7">
    <location>
        <begin position="813"/>
        <end position="833"/>
    </location>
</feature>
<dbReference type="InterPro" id="IPR025857">
    <property type="entry name" value="MacB_PCD"/>
</dbReference>
<evidence type="ECO:0000256" key="3">
    <source>
        <dbReference type="ARBA" id="ARBA00022692"/>
    </source>
</evidence>
<dbReference type="Pfam" id="PF12704">
    <property type="entry name" value="MacB_PCD"/>
    <property type="match status" value="2"/>
</dbReference>
<evidence type="ECO:0000259" key="8">
    <source>
        <dbReference type="Pfam" id="PF02687"/>
    </source>
</evidence>
<keyword evidence="3 7" id="KW-0812">Transmembrane</keyword>
<keyword evidence="11" id="KW-1185">Reference proteome</keyword>
<comment type="subcellular location">
    <subcellularLocation>
        <location evidence="1">Cell membrane</location>
        <topology evidence="1">Multi-pass membrane protein</topology>
    </subcellularLocation>
</comment>
<evidence type="ECO:0000256" key="6">
    <source>
        <dbReference type="ARBA" id="ARBA00038076"/>
    </source>
</evidence>
<feature type="domain" description="ABC3 transporter permease C-terminal" evidence="8">
    <location>
        <begin position="764"/>
        <end position="877"/>
    </location>
</feature>
<dbReference type="NCBIfam" id="NF038404">
    <property type="entry name" value="perm_prefix_2"/>
    <property type="match status" value="1"/>
</dbReference>
<dbReference type="PANTHER" id="PTHR30572">
    <property type="entry name" value="MEMBRANE COMPONENT OF TRANSPORTER-RELATED"/>
    <property type="match status" value="1"/>
</dbReference>
<protein>
    <submittedName>
        <fullName evidence="10">FtsX-like permease family protein</fullName>
    </submittedName>
</protein>
<comment type="similarity">
    <text evidence="6">Belongs to the ABC-4 integral membrane protein family.</text>
</comment>
<feature type="transmembrane region" description="Helical" evidence="7">
    <location>
        <begin position="761"/>
        <end position="785"/>
    </location>
</feature>
<dbReference type="GO" id="GO:0022857">
    <property type="term" value="F:transmembrane transporter activity"/>
    <property type="evidence" value="ECO:0007669"/>
    <property type="project" value="TreeGrafter"/>
</dbReference>
<dbReference type="InterPro" id="IPR003838">
    <property type="entry name" value="ABC3_permease_C"/>
</dbReference>
<sequence length="884" mass="100695">MPPPKPNIPPFWLDRFLRWRLPEDQFEEVQGDLQELYNYWVQEQGKSKANRLYLLHALTFLRPLPKPKASFHSDIRTYSQANPFDMIRNYLTIALRNMVRQHIHSFINITGLAAGMAVAILIGLWIYDELSFNTNHQNYDSIVKVYRKETWRGETQANTAHVTGLGTVLKNEYGDLFKQVVMVRAGIEDRVVASGDNKFTQSGYFMQPEGADMLTLQMVYGTRQGLTNKKSILLSETLSKKLFGDTNPVNQIIKMDAKWDLLVTGVYKDLPKNSEFREATYFAPLDLYLDGWATIHEWENYHMYIYAQLQPEADYKQVSAIIKDAMLPHVDEERVASKPEVFLLPMSQWHLYSKFENGQNVTSEALTFVRLYGIIGMFVLLLACINFMNLSTARSSTRAKEVGIRKTIGSMRSQLVEQFLSESILVAFLAFILSVLLVFLALHWFNEVADKEMRILWNNPIFWLAAISFTCLTGILAGSYPALYLSSFHPIKVLKGTLRAGRYAAIPRKVLVTFQFSVYITLIIGTIIVYQQIQYAKNRPVGYTREGLVSLRPQSPEYQGKYQVLRDELKKTGVIEEAAQANYPVTNTYGWNGGFEWKGKDPRMDPDPSFNTISVTYEYGKTVGWQFIAGRDFSREYATDKNAVVLNESAAKILGLENPVGEVLRWNPNWREPGTYQIVGVVKDMVKGSPFEPTDPSIIFLSEADMSWLYIRLKPNVSASEALPKIEKVFTSLIPSAPFDYSFADEEYNAKFRAEERIGKLASVFAFLAIFISCLGLFGLASFVAEQRTKEIGIRKVLGATLFDLWHLLSKEFVWLVMCALVIAAPIAWYFLSSWLENYAYRTQISGWIFVMAGIAALLITLCTVSFQAIKAALMNPVKSLRNE</sequence>
<dbReference type="PANTHER" id="PTHR30572:SF4">
    <property type="entry name" value="ABC TRANSPORTER PERMEASE YTRF"/>
    <property type="match status" value="1"/>
</dbReference>
<feature type="transmembrane region" description="Helical" evidence="7">
    <location>
        <begin position="419"/>
        <end position="441"/>
    </location>
</feature>
<dbReference type="Pfam" id="PF02687">
    <property type="entry name" value="FtsX"/>
    <property type="match status" value="2"/>
</dbReference>
<feature type="domain" description="MacB-like periplasmic core" evidence="9">
    <location>
        <begin position="582"/>
        <end position="728"/>
    </location>
</feature>
<proteinExistence type="inferred from homology"/>
<feature type="transmembrane region" description="Helical" evidence="7">
    <location>
        <begin position="106"/>
        <end position="127"/>
    </location>
</feature>
<feature type="transmembrane region" description="Helical" evidence="7">
    <location>
        <begin position="845"/>
        <end position="870"/>
    </location>
</feature>
<reference evidence="10 11" key="1">
    <citation type="submission" date="2020-01" db="EMBL/GenBank/DDBJ databases">
        <authorList>
            <person name="Kim M.K."/>
        </authorList>
    </citation>
    <scope>NUCLEOTIDE SEQUENCE [LARGE SCALE GENOMIC DNA]</scope>
    <source>
        <strain evidence="10 11">172606-1</strain>
    </source>
</reference>
<feature type="transmembrane region" description="Helical" evidence="7">
    <location>
        <begin position="461"/>
        <end position="485"/>
    </location>
</feature>
<organism evidence="10 11">
    <name type="scientific">Rhodocytophaga rosea</name>
    <dbReference type="NCBI Taxonomy" id="2704465"/>
    <lineage>
        <taxon>Bacteria</taxon>
        <taxon>Pseudomonadati</taxon>
        <taxon>Bacteroidota</taxon>
        <taxon>Cytophagia</taxon>
        <taxon>Cytophagales</taxon>
        <taxon>Rhodocytophagaceae</taxon>
        <taxon>Rhodocytophaga</taxon>
    </lineage>
</organism>